<comment type="caution">
    <text evidence="1">The sequence shown here is derived from an EMBL/GenBank/DDBJ whole genome shotgun (WGS) entry which is preliminary data.</text>
</comment>
<organism evidence="1 2">
    <name type="scientific">Trichonephila inaurata madagascariensis</name>
    <dbReference type="NCBI Taxonomy" id="2747483"/>
    <lineage>
        <taxon>Eukaryota</taxon>
        <taxon>Metazoa</taxon>
        <taxon>Ecdysozoa</taxon>
        <taxon>Arthropoda</taxon>
        <taxon>Chelicerata</taxon>
        <taxon>Arachnida</taxon>
        <taxon>Araneae</taxon>
        <taxon>Araneomorphae</taxon>
        <taxon>Entelegynae</taxon>
        <taxon>Araneoidea</taxon>
        <taxon>Nephilidae</taxon>
        <taxon>Trichonephila</taxon>
        <taxon>Trichonephila inaurata</taxon>
    </lineage>
</organism>
<sequence>MISSIHGQPFRQPPMKLPIKIESNSKVQLSVINFESGLRLIACSLSGSFGCHDLLCGLWFQERIGCFRNISDPFVFIFEAIASGLVYSSIRRQVYEVKIINTKIKVT</sequence>
<gene>
    <name evidence="1" type="ORF">TNIN_301241</name>
</gene>
<protein>
    <submittedName>
        <fullName evidence="1">Uncharacterized protein</fullName>
    </submittedName>
</protein>
<dbReference type="Proteomes" id="UP000886998">
    <property type="component" value="Unassembled WGS sequence"/>
</dbReference>
<evidence type="ECO:0000313" key="2">
    <source>
        <dbReference type="Proteomes" id="UP000886998"/>
    </source>
</evidence>
<keyword evidence="2" id="KW-1185">Reference proteome</keyword>
<name>A0A8X7C5R1_9ARAC</name>
<reference evidence="1" key="1">
    <citation type="submission" date="2020-08" db="EMBL/GenBank/DDBJ databases">
        <title>Multicomponent nature underlies the extraordinary mechanical properties of spider dragline silk.</title>
        <authorList>
            <person name="Kono N."/>
            <person name="Nakamura H."/>
            <person name="Mori M."/>
            <person name="Yoshida Y."/>
            <person name="Ohtoshi R."/>
            <person name="Malay A.D."/>
            <person name="Moran D.A.P."/>
            <person name="Tomita M."/>
            <person name="Numata K."/>
            <person name="Arakawa K."/>
        </authorList>
    </citation>
    <scope>NUCLEOTIDE SEQUENCE</scope>
</reference>
<accession>A0A8X7C5R1</accession>
<evidence type="ECO:0000313" key="1">
    <source>
        <dbReference type="EMBL" id="GFY54572.1"/>
    </source>
</evidence>
<proteinExistence type="predicted"/>
<dbReference type="EMBL" id="BMAV01009931">
    <property type="protein sequence ID" value="GFY54572.1"/>
    <property type="molecule type" value="Genomic_DNA"/>
</dbReference>
<dbReference type="AlphaFoldDB" id="A0A8X7C5R1"/>